<evidence type="ECO:0000313" key="2">
    <source>
        <dbReference type="EMBL" id="SEO85444.1"/>
    </source>
</evidence>
<name>A0A1H8T479_9EURY</name>
<keyword evidence="3" id="KW-1185">Reference proteome</keyword>
<evidence type="ECO:0000259" key="1">
    <source>
        <dbReference type="Pfam" id="PF25942"/>
    </source>
</evidence>
<organism evidence="2 3">
    <name type="scientific">Halorientalis persicus</name>
    <dbReference type="NCBI Taxonomy" id="1367881"/>
    <lineage>
        <taxon>Archaea</taxon>
        <taxon>Methanobacteriati</taxon>
        <taxon>Methanobacteriota</taxon>
        <taxon>Stenosarchaea group</taxon>
        <taxon>Halobacteria</taxon>
        <taxon>Halobacteriales</taxon>
        <taxon>Haloarculaceae</taxon>
        <taxon>Halorientalis</taxon>
    </lineage>
</organism>
<dbReference type="InterPro" id="IPR058929">
    <property type="entry name" value="Ig_halo"/>
</dbReference>
<proteinExistence type="predicted"/>
<accession>A0A1H8T479</accession>
<dbReference type="OrthoDB" id="375539at2157"/>
<reference evidence="3" key="1">
    <citation type="submission" date="2016-10" db="EMBL/GenBank/DDBJ databases">
        <authorList>
            <person name="Varghese N."/>
            <person name="Submissions S."/>
        </authorList>
    </citation>
    <scope>NUCLEOTIDE SEQUENCE [LARGE SCALE GENOMIC DNA]</scope>
    <source>
        <strain evidence="3">IBRC-M 10043</strain>
    </source>
</reference>
<dbReference type="EMBL" id="FOCX01000021">
    <property type="protein sequence ID" value="SEO85444.1"/>
    <property type="molecule type" value="Genomic_DNA"/>
</dbReference>
<dbReference type="Pfam" id="PF25942">
    <property type="entry name" value="Ig_halo"/>
    <property type="match status" value="1"/>
</dbReference>
<evidence type="ECO:0000313" key="3">
    <source>
        <dbReference type="Proteomes" id="UP000198775"/>
    </source>
</evidence>
<dbReference type="RefSeq" id="WP_092662681.1">
    <property type="nucleotide sequence ID" value="NZ_FOCX01000021.1"/>
</dbReference>
<feature type="domain" description="Ig-like" evidence="1">
    <location>
        <begin position="84"/>
        <end position="168"/>
    </location>
</feature>
<dbReference type="AlphaFoldDB" id="A0A1H8T479"/>
<sequence length="174" mass="18482">MQRRAVVGVLVVLGIVAVGGGIAAVVFPALSGGPPSVSTVTDPNPDGEVGGLYSGTKTDPESGVRIGGGAGGLPILLWNDGTTRRTLQVGLVHQESGETLVDRQVTLPPDGTYLVRILHPDRYTLTVGTESSEQTETLRVTHTDFRCSDQRTTIRVRENGTVMSRTQWEEVACD</sequence>
<gene>
    <name evidence="2" type="ORF">SAMN05216388_102114</name>
</gene>
<protein>
    <recommendedName>
        <fullName evidence="1">Ig-like domain-containing protein</fullName>
    </recommendedName>
</protein>
<dbReference type="Proteomes" id="UP000198775">
    <property type="component" value="Unassembled WGS sequence"/>
</dbReference>